<sequence>MTREEALNIIGICLTMARVDLEFSQDEKHLLHELCNSISISDKEKGQMKSISGSLSEMVQRVENEDSKNTLVELLSLVAATDGFVDDVEENLLIKVMT</sequence>
<evidence type="ECO:0008006" key="2">
    <source>
        <dbReference type="Google" id="ProtNLM"/>
    </source>
</evidence>
<reference evidence="1" key="1">
    <citation type="submission" date="2018-05" db="EMBL/GenBank/DDBJ databases">
        <authorList>
            <person name="Lanie J.A."/>
            <person name="Ng W.-L."/>
            <person name="Kazmierczak K.M."/>
            <person name="Andrzejewski T.M."/>
            <person name="Davidsen T.M."/>
            <person name="Wayne K.J."/>
            <person name="Tettelin H."/>
            <person name="Glass J.I."/>
            <person name="Rusch D."/>
            <person name="Podicherti R."/>
            <person name="Tsui H.-C.T."/>
            <person name="Winkler M.E."/>
        </authorList>
    </citation>
    <scope>NUCLEOTIDE SEQUENCE</scope>
</reference>
<name>A0A382Q2L8_9ZZZZ</name>
<organism evidence="1">
    <name type="scientific">marine metagenome</name>
    <dbReference type="NCBI Taxonomy" id="408172"/>
    <lineage>
        <taxon>unclassified sequences</taxon>
        <taxon>metagenomes</taxon>
        <taxon>ecological metagenomes</taxon>
    </lineage>
</organism>
<feature type="non-terminal residue" evidence="1">
    <location>
        <position position="98"/>
    </location>
</feature>
<dbReference type="Gene3D" id="1.10.3680.10">
    <property type="entry name" value="TerB-like"/>
    <property type="match status" value="1"/>
</dbReference>
<dbReference type="SUPFAM" id="SSF158682">
    <property type="entry name" value="TerB-like"/>
    <property type="match status" value="1"/>
</dbReference>
<proteinExistence type="predicted"/>
<dbReference type="AlphaFoldDB" id="A0A382Q2L8"/>
<evidence type="ECO:0000313" key="1">
    <source>
        <dbReference type="EMBL" id="SVC79178.1"/>
    </source>
</evidence>
<gene>
    <name evidence="1" type="ORF">METZ01_LOCUS332032</name>
</gene>
<accession>A0A382Q2L8</accession>
<dbReference type="InterPro" id="IPR029024">
    <property type="entry name" value="TerB-like"/>
</dbReference>
<dbReference type="EMBL" id="UINC01111169">
    <property type="protein sequence ID" value="SVC79178.1"/>
    <property type="molecule type" value="Genomic_DNA"/>
</dbReference>
<protein>
    <recommendedName>
        <fullName evidence="2">Co-chaperone DjlA N-terminal domain-containing protein</fullName>
    </recommendedName>
</protein>